<sequence>MYCFSLGLNTQNVGTVFNENIQQHRCWGSLADGITNSQPMDKRFKPQKSKQISSCGECHFRIQSRCQLGDSRGLRDLVSIRGLLSREDTEN</sequence>
<dbReference type="Proteomes" id="UP000887013">
    <property type="component" value="Unassembled WGS sequence"/>
</dbReference>
<dbReference type="AlphaFoldDB" id="A0A8X6NQF7"/>
<proteinExistence type="predicted"/>
<evidence type="ECO:0000313" key="2">
    <source>
        <dbReference type="Proteomes" id="UP000887013"/>
    </source>
</evidence>
<accession>A0A8X6NQF7</accession>
<name>A0A8X6NQF7_NEPPI</name>
<keyword evidence="2" id="KW-1185">Reference proteome</keyword>
<dbReference type="EMBL" id="BMAW01107335">
    <property type="protein sequence ID" value="GFT28755.1"/>
    <property type="molecule type" value="Genomic_DNA"/>
</dbReference>
<gene>
    <name evidence="1" type="ORF">NPIL_227371</name>
</gene>
<organism evidence="1 2">
    <name type="scientific">Nephila pilipes</name>
    <name type="common">Giant wood spider</name>
    <name type="synonym">Nephila maculata</name>
    <dbReference type="NCBI Taxonomy" id="299642"/>
    <lineage>
        <taxon>Eukaryota</taxon>
        <taxon>Metazoa</taxon>
        <taxon>Ecdysozoa</taxon>
        <taxon>Arthropoda</taxon>
        <taxon>Chelicerata</taxon>
        <taxon>Arachnida</taxon>
        <taxon>Araneae</taxon>
        <taxon>Araneomorphae</taxon>
        <taxon>Entelegynae</taxon>
        <taxon>Araneoidea</taxon>
        <taxon>Nephilidae</taxon>
        <taxon>Nephila</taxon>
    </lineage>
</organism>
<evidence type="ECO:0000313" key="1">
    <source>
        <dbReference type="EMBL" id="GFT28755.1"/>
    </source>
</evidence>
<reference evidence="1" key="1">
    <citation type="submission" date="2020-08" db="EMBL/GenBank/DDBJ databases">
        <title>Multicomponent nature underlies the extraordinary mechanical properties of spider dragline silk.</title>
        <authorList>
            <person name="Kono N."/>
            <person name="Nakamura H."/>
            <person name="Mori M."/>
            <person name="Yoshida Y."/>
            <person name="Ohtoshi R."/>
            <person name="Malay A.D."/>
            <person name="Moran D.A.P."/>
            <person name="Tomita M."/>
            <person name="Numata K."/>
            <person name="Arakawa K."/>
        </authorList>
    </citation>
    <scope>NUCLEOTIDE SEQUENCE</scope>
</reference>
<comment type="caution">
    <text evidence="1">The sequence shown here is derived from an EMBL/GenBank/DDBJ whole genome shotgun (WGS) entry which is preliminary data.</text>
</comment>
<protein>
    <submittedName>
        <fullName evidence="1">Uncharacterized protein</fullName>
    </submittedName>
</protein>